<evidence type="ECO:0000313" key="9">
    <source>
        <dbReference type="Proteomes" id="UP000233419"/>
    </source>
</evidence>
<keyword evidence="4" id="KW-0808">Transferase</keyword>
<dbReference type="Proteomes" id="UP000233419">
    <property type="component" value="Chromosome"/>
</dbReference>
<feature type="domain" description="PTS EIIA type-1" evidence="7">
    <location>
        <begin position="29"/>
        <end position="133"/>
    </location>
</feature>
<evidence type="ECO:0000256" key="3">
    <source>
        <dbReference type="ARBA" id="ARBA00022597"/>
    </source>
</evidence>
<dbReference type="SUPFAM" id="SSF51261">
    <property type="entry name" value="Duplicated hybrid motif"/>
    <property type="match status" value="1"/>
</dbReference>
<dbReference type="KEGG" id="msyr:CXP39_02920"/>
<evidence type="ECO:0000256" key="4">
    <source>
        <dbReference type="ARBA" id="ARBA00022679"/>
    </source>
</evidence>
<dbReference type="InterPro" id="IPR011055">
    <property type="entry name" value="Dup_hybrid_motif"/>
</dbReference>
<dbReference type="PANTHER" id="PTHR45008:SF1">
    <property type="entry name" value="PTS SYSTEM GLUCOSE-SPECIFIC EIIA COMPONENT"/>
    <property type="match status" value="1"/>
</dbReference>
<comment type="subcellular location">
    <subcellularLocation>
        <location evidence="1">Cytoplasm</location>
    </subcellularLocation>
</comment>
<evidence type="ECO:0000259" key="7">
    <source>
        <dbReference type="PROSITE" id="PS51093"/>
    </source>
</evidence>
<evidence type="ECO:0000256" key="1">
    <source>
        <dbReference type="ARBA" id="ARBA00004496"/>
    </source>
</evidence>
<evidence type="ECO:0000256" key="5">
    <source>
        <dbReference type="ARBA" id="ARBA00022683"/>
    </source>
</evidence>
<dbReference type="RefSeq" id="WP_027048554.1">
    <property type="nucleotide sequence ID" value="NZ_CP025257.1"/>
</dbReference>
<accession>A0A2K9C622</accession>
<organism evidence="8 9">
    <name type="scientific">Mesoplasma syrphidae</name>
    <dbReference type="NCBI Taxonomy" id="225999"/>
    <lineage>
        <taxon>Bacteria</taxon>
        <taxon>Bacillati</taxon>
        <taxon>Mycoplasmatota</taxon>
        <taxon>Mollicutes</taxon>
        <taxon>Entomoplasmatales</taxon>
        <taxon>Entomoplasmataceae</taxon>
        <taxon>Mesoplasma</taxon>
    </lineage>
</organism>
<dbReference type="PROSITE" id="PS51093">
    <property type="entry name" value="PTS_EIIA_TYPE_1"/>
    <property type="match status" value="1"/>
</dbReference>
<dbReference type="InterPro" id="IPR001127">
    <property type="entry name" value="PTS_EIIA_1_perm"/>
</dbReference>
<dbReference type="PANTHER" id="PTHR45008">
    <property type="entry name" value="PTS SYSTEM GLUCOSE-SPECIFIC EIIA COMPONENT"/>
    <property type="match status" value="1"/>
</dbReference>
<keyword evidence="5" id="KW-0598">Phosphotransferase system</keyword>
<evidence type="ECO:0000256" key="2">
    <source>
        <dbReference type="ARBA" id="ARBA00022448"/>
    </source>
</evidence>
<dbReference type="PROSITE" id="PS00371">
    <property type="entry name" value="PTS_EIIA_TYPE_1_HIS"/>
    <property type="match status" value="1"/>
</dbReference>
<evidence type="ECO:0000256" key="6">
    <source>
        <dbReference type="ARBA" id="ARBA00022777"/>
    </source>
</evidence>
<reference evidence="8 9" key="1">
    <citation type="submission" date="2017-12" db="EMBL/GenBank/DDBJ databases">
        <title>Mesoplasma syrphidae YJS, Complete Genome.</title>
        <authorList>
            <person name="Knight T.F."/>
            <person name="Citino T."/>
            <person name="Rubinstein R."/>
            <person name="Neuschaefer Z."/>
        </authorList>
    </citation>
    <scope>NUCLEOTIDE SEQUENCE [LARGE SCALE GENOMIC DNA]</scope>
    <source>
        <strain evidence="8 9">YJS</strain>
    </source>
</reference>
<dbReference type="OrthoDB" id="92465at2"/>
<keyword evidence="9" id="KW-1185">Reference proteome</keyword>
<gene>
    <name evidence="8" type="ORF">CXP39_02920</name>
</gene>
<sequence>MGLFSKKKKEIEIFAPVDGEIISLDLVEDEVFQERMMGDGFAVIPANGVFVAPIEGELVTVFPTKHAYGIKNAAGIELLIHIGLDTVTLEGKGFNSKVEQGQKVKVGDELVKVNLKEVAAAVPSIKTPVVFTNTNGKTIEVVKFGKVKKGDLVAILKK</sequence>
<dbReference type="InterPro" id="IPR050890">
    <property type="entry name" value="PTS_EIIA_component"/>
</dbReference>
<dbReference type="GO" id="GO:0009401">
    <property type="term" value="P:phosphoenolpyruvate-dependent sugar phosphotransferase system"/>
    <property type="evidence" value="ECO:0007669"/>
    <property type="project" value="UniProtKB-KW"/>
</dbReference>
<keyword evidence="2" id="KW-0813">Transport</keyword>
<dbReference type="Gene3D" id="2.70.70.10">
    <property type="entry name" value="Glucose Permease (Domain IIA)"/>
    <property type="match status" value="1"/>
</dbReference>
<dbReference type="FunFam" id="2.70.70.10:FF:000001">
    <property type="entry name" value="PTS system glucose-specific IIA component"/>
    <property type="match status" value="1"/>
</dbReference>
<dbReference type="Pfam" id="PF00358">
    <property type="entry name" value="PTS_EIIA_1"/>
    <property type="match status" value="1"/>
</dbReference>
<dbReference type="EMBL" id="CP025257">
    <property type="protein sequence ID" value="AUF83737.1"/>
    <property type="molecule type" value="Genomic_DNA"/>
</dbReference>
<proteinExistence type="predicted"/>
<dbReference type="NCBIfam" id="TIGR00830">
    <property type="entry name" value="PTBA"/>
    <property type="match status" value="1"/>
</dbReference>
<keyword evidence="3 8" id="KW-0762">Sugar transport</keyword>
<keyword evidence="6" id="KW-0418">Kinase</keyword>
<evidence type="ECO:0000313" key="8">
    <source>
        <dbReference type="EMBL" id="AUF83737.1"/>
    </source>
</evidence>
<dbReference type="GO" id="GO:0016301">
    <property type="term" value="F:kinase activity"/>
    <property type="evidence" value="ECO:0007669"/>
    <property type="project" value="UniProtKB-KW"/>
</dbReference>
<name>A0A2K9C622_9MOLU</name>
<dbReference type="AlphaFoldDB" id="A0A2K9C622"/>
<dbReference type="GO" id="GO:0005737">
    <property type="term" value="C:cytoplasm"/>
    <property type="evidence" value="ECO:0007669"/>
    <property type="project" value="UniProtKB-SubCell"/>
</dbReference>
<protein>
    <submittedName>
        <fullName evidence="8">PTS glucose transporter subunit IIA</fullName>
    </submittedName>
</protein>